<evidence type="ECO:0000313" key="2">
    <source>
        <dbReference type="EMBL" id="KAK0440887.1"/>
    </source>
</evidence>
<dbReference type="SUPFAM" id="SSF53474">
    <property type="entry name" value="alpha/beta-Hydrolases"/>
    <property type="match status" value="1"/>
</dbReference>
<keyword evidence="1" id="KW-0812">Transmembrane</keyword>
<name>A0AA39JDP9_ARMTA</name>
<reference evidence="2" key="1">
    <citation type="submission" date="2023-06" db="EMBL/GenBank/DDBJ databases">
        <authorList>
            <consortium name="Lawrence Berkeley National Laboratory"/>
            <person name="Ahrendt S."/>
            <person name="Sahu N."/>
            <person name="Indic B."/>
            <person name="Wong-Bajracharya J."/>
            <person name="Merenyi Z."/>
            <person name="Ke H.-M."/>
            <person name="Monk M."/>
            <person name="Kocsube S."/>
            <person name="Drula E."/>
            <person name="Lipzen A."/>
            <person name="Balint B."/>
            <person name="Henrissat B."/>
            <person name="Andreopoulos B."/>
            <person name="Martin F.M."/>
            <person name="Harder C.B."/>
            <person name="Rigling D."/>
            <person name="Ford K.L."/>
            <person name="Foster G.D."/>
            <person name="Pangilinan J."/>
            <person name="Papanicolaou A."/>
            <person name="Barry K."/>
            <person name="LaButti K."/>
            <person name="Viragh M."/>
            <person name="Koriabine M."/>
            <person name="Yan M."/>
            <person name="Riley R."/>
            <person name="Champramary S."/>
            <person name="Plett K.L."/>
            <person name="Tsai I.J."/>
            <person name="Slot J."/>
            <person name="Sipos G."/>
            <person name="Plett J."/>
            <person name="Nagy L.G."/>
            <person name="Grigoriev I.V."/>
        </authorList>
    </citation>
    <scope>NUCLEOTIDE SEQUENCE</scope>
    <source>
        <strain evidence="2">CCBAS 213</strain>
    </source>
</reference>
<dbReference type="GeneID" id="85349523"/>
<keyword evidence="1" id="KW-1133">Transmembrane helix</keyword>
<evidence type="ECO:0000256" key="1">
    <source>
        <dbReference type="SAM" id="Phobius"/>
    </source>
</evidence>
<organism evidence="2 3">
    <name type="scientific">Armillaria tabescens</name>
    <name type="common">Ringless honey mushroom</name>
    <name type="synonym">Agaricus tabescens</name>
    <dbReference type="NCBI Taxonomy" id="1929756"/>
    <lineage>
        <taxon>Eukaryota</taxon>
        <taxon>Fungi</taxon>
        <taxon>Dikarya</taxon>
        <taxon>Basidiomycota</taxon>
        <taxon>Agaricomycotina</taxon>
        <taxon>Agaricomycetes</taxon>
        <taxon>Agaricomycetidae</taxon>
        <taxon>Agaricales</taxon>
        <taxon>Marasmiineae</taxon>
        <taxon>Physalacriaceae</taxon>
        <taxon>Desarmillaria</taxon>
    </lineage>
</organism>
<sequence>MYPTAMDDSRDCFRFPGMPINGFINSPLVQRSTSFSSTMLTVLHCLEVGTIAVILPFYVLGRLAASFFSFERHKTWRAVCTHALFRLIAGHATFVRLILGPTSETYVKWTKNIGVLPTIEPLPDGAELLWIGHKRVDKVILYAHGGAYLFGCGPSFMQFFRHLQLELEKRNVHTGIVLLAYRLVPGAVYPSQLIDAKQALEHLFKAGIQPQYTGLSRMGKHRVA</sequence>
<dbReference type="InterPro" id="IPR029058">
    <property type="entry name" value="AB_hydrolase_fold"/>
</dbReference>
<dbReference type="RefSeq" id="XP_060323742.1">
    <property type="nucleotide sequence ID" value="XM_060465975.1"/>
</dbReference>
<keyword evidence="1" id="KW-0472">Membrane</keyword>
<gene>
    <name evidence="2" type="ORF">EV420DRAFT_1130046</name>
</gene>
<evidence type="ECO:0008006" key="4">
    <source>
        <dbReference type="Google" id="ProtNLM"/>
    </source>
</evidence>
<dbReference type="AlphaFoldDB" id="A0AA39JDP9"/>
<keyword evidence="3" id="KW-1185">Reference proteome</keyword>
<dbReference type="Proteomes" id="UP001175211">
    <property type="component" value="Unassembled WGS sequence"/>
</dbReference>
<proteinExistence type="predicted"/>
<dbReference type="EMBL" id="JAUEPS010000074">
    <property type="protein sequence ID" value="KAK0440887.1"/>
    <property type="molecule type" value="Genomic_DNA"/>
</dbReference>
<accession>A0AA39JDP9</accession>
<feature type="transmembrane region" description="Helical" evidence="1">
    <location>
        <begin position="35"/>
        <end position="59"/>
    </location>
</feature>
<comment type="caution">
    <text evidence="2">The sequence shown here is derived from an EMBL/GenBank/DDBJ whole genome shotgun (WGS) entry which is preliminary data.</text>
</comment>
<protein>
    <recommendedName>
        <fullName evidence="4">Alpha/beta hydrolase fold-3 domain-containing protein</fullName>
    </recommendedName>
</protein>
<dbReference type="Gene3D" id="3.40.50.1820">
    <property type="entry name" value="alpha/beta hydrolase"/>
    <property type="match status" value="1"/>
</dbReference>
<evidence type="ECO:0000313" key="3">
    <source>
        <dbReference type="Proteomes" id="UP001175211"/>
    </source>
</evidence>